<feature type="signal peptide" evidence="1">
    <location>
        <begin position="1"/>
        <end position="26"/>
    </location>
</feature>
<dbReference type="AlphaFoldDB" id="A0A3P7QCL1"/>
<gene>
    <name evidence="2" type="ORF">CGOC_LOCUS10849</name>
</gene>
<accession>A0A3P7QCL1</accession>
<protein>
    <submittedName>
        <fullName evidence="2">Uncharacterized protein</fullName>
    </submittedName>
</protein>
<keyword evidence="3" id="KW-1185">Reference proteome</keyword>
<reference evidence="2 3" key="1">
    <citation type="submission" date="2018-11" db="EMBL/GenBank/DDBJ databases">
        <authorList>
            <consortium name="Pathogen Informatics"/>
        </authorList>
    </citation>
    <scope>NUCLEOTIDE SEQUENCE [LARGE SCALE GENOMIC DNA]</scope>
</reference>
<organism evidence="2 3">
    <name type="scientific">Cylicostephanus goldi</name>
    <name type="common">Nematode worm</name>
    <dbReference type="NCBI Taxonomy" id="71465"/>
    <lineage>
        <taxon>Eukaryota</taxon>
        <taxon>Metazoa</taxon>
        <taxon>Ecdysozoa</taxon>
        <taxon>Nematoda</taxon>
        <taxon>Chromadorea</taxon>
        <taxon>Rhabditida</taxon>
        <taxon>Rhabditina</taxon>
        <taxon>Rhabditomorpha</taxon>
        <taxon>Strongyloidea</taxon>
        <taxon>Strongylidae</taxon>
        <taxon>Cylicostephanus</taxon>
    </lineage>
</organism>
<keyword evidence="1" id="KW-0732">Signal</keyword>
<dbReference type="Proteomes" id="UP000271889">
    <property type="component" value="Unassembled WGS sequence"/>
</dbReference>
<dbReference type="OrthoDB" id="252722at2759"/>
<evidence type="ECO:0000313" key="3">
    <source>
        <dbReference type="Proteomes" id="UP000271889"/>
    </source>
</evidence>
<proteinExistence type="predicted"/>
<sequence>MSAENKSALTLLSFLLPFLLFLTVLNELRDLQKSLRENLRNSTFANGYGDLSSTSFAESPLSSGLKALGDAIQLVESTLVLHPNKLSEIRAEQIGKCSKLLCCSYDSKEEPANVSTTSFYQRISTPRSKDTLDVGSLDFLLTLIPNKPPHSELLQLVESMSPMDSPEQRLDSFLKAAAIITTILYE</sequence>
<dbReference type="EMBL" id="UYRV01113231">
    <property type="protein sequence ID" value="VDN28089.1"/>
    <property type="molecule type" value="Genomic_DNA"/>
</dbReference>
<name>A0A3P7QCL1_CYLGO</name>
<evidence type="ECO:0000256" key="1">
    <source>
        <dbReference type="SAM" id="SignalP"/>
    </source>
</evidence>
<evidence type="ECO:0000313" key="2">
    <source>
        <dbReference type="EMBL" id="VDN28089.1"/>
    </source>
</evidence>
<feature type="chain" id="PRO_5018192308" evidence="1">
    <location>
        <begin position="27"/>
        <end position="186"/>
    </location>
</feature>